<organism evidence="1 2">
    <name type="scientific">Chitinophaga japonensis</name>
    <name type="common">Flexibacter japonensis</name>
    <dbReference type="NCBI Taxonomy" id="104662"/>
    <lineage>
        <taxon>Bacteria</taxon>
        <taxon>Pseudomonadati</taxon>
        <taxon>Bacteroidota</taxon>
        <taxon>Chitinophagia</taxon>
        <taxon>Chitinophagales</taxon>
        <taxon>Chitinophagaceae</taxon>
        <taxon>Chitinophaga</taxon>
    </lineage>
</organism>
<comment type="caution">
    <text evidence="1">The sequence shown here is derived from an EMBL/GenBank/DDBJ whole genome shotgun (WGS) entry which is preliminary data.</text>
</comment>
<gene>
    <name evidence="1" type="ORF">LX66_0445</name>
</gene>
<name>A0A562TCI2_CHIJA</name>
<dbReference type="AlphaFoldDB" id="A0A562TCI2"/>
<evidence type="ECO:0000313" key="2">
    <source>
        <dbReference type="Proteomes" id="UP000316778"/>
    </source>
</evidence>
<dbReference type="Proteomes" id="UP000316778">
    <property type="component" value="Unassembled WGS sequence"/>
</dbReference>
<proteinExistence type="predicted"/>
<dbReference type="EMBL" id="VLLG01000002">
    <property type="protein sequence ID" value="TWI91083.1"/>
    <property type="molecule type" value="Genomic_DNA"/>
</dbReference>
<evidence type="ECO:0000313" key="1">
    <source>
        <dbReference type="EMBL" id="TWI91083.1"/>
    </source>
</evidence>
<accession>A0A562TCI2</accession>
<reference evidence="1 2" key="1">
    <citation type="journal article" date="2013" name="Stand. Genomic Sci.">
        <title>Genomic Encyclopedia of Type Strains, Phase I: The one thousand microbial genomes (KMG-I) project.</title>
        <authorList>
            <person name="Kyrpides N.C."/>
            <person name="Woyke T."/>
            <person name="Eisen J.A."/>
            <person name="Garrity G."/>
            <person name="Lilburn T.G."/>
            <person name="Beck B.J."/>
            <person name="Whitman W.B."/>
            <person name="Hugenholtz P."/>
            <person name="Klenk H.P."/>
        </authorList>
    </citation>
    <scope>NUCLEOTIDE SEQUENCE [LARGE SCALE GENOMIC DNA]</scope>
    <source>
        <strain evidence="1 2">DSM 13484</strain>
    </source>
</reference>
<keyword evidence="2" id="KW-1185">Reference proteome</keyword>
<sequence>MVNPASDARGSHVANPYIKLSIFSQSKMIKMLMLGLIEGGNSKFQNPNSKILAITNLLTKV</sequence>
<dbReference type="RefSeq" id="WP_145710252.1">
    <property type="nucleotide sequence ID" value="NZ_BAAAFY010000001.1"/>
</dbReference>
<protein>
    <submittedName>
        <fullName evidence="1">Uncharacterized protein</fullName>
    </submittedName>
</protein>